<dbReference type="InterPro" id="IPR049087">
    <property type="entry name" value="TAF1C_beta-prop"/>
</dbReference>
<name>A0AAV8U4P6_9ROSI</name>
<dbReference type="Pfam" id="PF20641">
    <property type="entry name" value="TAF1C_beta-prop"/>
    <property type="match status" value="1"/>
</dbReference>
<comment type="caution">
    <text evidence="2">The sequence shown here is derived from an EMBL/GenBank/DDBJ whole genome shotgun (WGS) entry which is preliminary data.</text>
</comment>
<evidence type="ECO:0000313" key="2">
    <source>
        <dbReference type="EMBL" id="KAJ8773821.1"/>
    </source>
</evidence>
<evidence type="ECO:0000313" key="3">
    <source>
        <dbReference type="Proteomes" id="UP001159364"/>
    </source>
</evidence>
<dbReference type="InterPro" id="IPR038801">
    <property type="entry name" value="TAF1C"/>
</dbReference>
<dbReference type="GO" id="GO:0001650">
    <property type="term" value="C:fibrillar center"/>
    <property type="evidence" value="ECO:0007669"/>
    <property type="project" value="TreeGrafter"/>
</dbReference>
<accession>A0AAV8U4P6</accession>
<reference evidence="2 3" key="1">
    <citation type="submission" date="2021-09" db="EMBL/GenBank/DDBJ databases">
        <title>Genomic insights and catalytic innovation underlie evolution of tropane alkaloids biosynthesis.</title>
        <authorList>
            <person name="Wang Y.-J."/>
            <person name="Tian T."/>
            <person name="Huang J.-P."/>
            <person name="Huang S.-X."/>
        </authorList>
    </citation>
    <scope>NUCLEOTIDE SEQUENCE [LARGE SCALE GENOMIC DNA]</scope>
    <source>
        <strain evidence="2">KIB-2018</strain>
        <tissue evidence="2">Leaf</tissue>
    </source>
</reference>
<evidence type="ECO:0000259" key="1">
    <source>
        <dbReference type="Pfam" id="PF20641"/>
    </source>
</evidence>
<dbReference type="EMBL" id="JAIWQS010000001">
    <property type="protein sequence ID" value="KAJ8773821.1"/>
    <property type="molecule type" value="Genomic_DNA"/>
</dbReference>
<keyword evidence="3" id="KW-1185">Reference proteome</keyword>
<sequence length="899" mass="101390">MNNSEDWKSLFPIGSVFGAPFLLSGPSLNAILGPLLFNPCPQSLTQLFNSSSLSPLLLNPPPHFSLSRFLSSSDFPVPTSVSFSVDSLLGPQQLNDAASMFYHNRLQLLQDPNGNSIIVFFPTGSNNEQVGFLVVSVKDKNLVAMRDHDGGIFTARKSLSERIVRILVNPTEDLGCIGYLLVYTLYSVHWFCVKVSGVDEVPVLGYMGCKSFKSCSILSACWSPHLPEESLVLTENGGLYLFDLESESYNTYYTGTKFKVSWGSYANSGNCKWLGCEFSWHPRIFVVARSDMVFLVDCRFDECNLTCLANIDMFGVYAPIEKEELITFSRAISDQFHFVLASDNILVVCDVRKPLMPVLQWQHGLDKPCYVHVFRLSELRANSRYNKNEWATETGFGIILGSFWNCEFSLFCYGPSLPTPEGSMASEISKFSKSFYAWELPSDLLLSGHECRCGACLVREEFSKDYLPIWIDWQQKKDLVLGFGILSSDLSSLIFEPDEFGGFTLIRLMSSGKLELQRYVASWDLVKKNEASHSDLTLSLEDNFLLSMGFEDSKFPRKFKYVELAYLVAYMNGNLFQLLNSNMMRPSKGSCKKDSFGVDSHKVLCEKLRIFNFSPSRAPPAIDIVFNDINLPASIHEVVLRRLWTGLPVELLQLAFSSYSEFLEVLLDNKKLPLEFLVVPDQPQLPPFFIRKPSSCSNKWSSKVQPSDNLVGPVLPVPILLVLDEFRKGHSNSKEQMDLFSFEEELTAQRNEVLKVARELNILDFLSEQNASNAVSLADERDNVWDDSGKPNSFLSYHPHGGDCSVEDPKEDIYDKNNHSSALMISKLHKEVRTCGDKMESIEQELFHNLCPIDLNFGVTGMNFSSQELTHYNLLKMDLSKWGEKCNPYEACYSQAPGI</sequence>
<organism evidence="2 3">
    <name type="scientific">Erythroxylum novogranatense</name>
    <dbReference type="NCBI Taxonomy" id="1862640"/>
    <lineage>
        <taxon>Eukaryota</taxon>
        <taxon>Viridiplantae</taxon>
        <taxon>Streptophyta</taxon>
        <taxon>Embryophyta</taxon>
        <taxon>Tracheophyta</taxon>
        <taxon>Spermatophyta</taxon>
        <taxon>Magnoliopsida</taxon>
        <taxon>eudicotyledons</taxon>
        <taxon>Gunneridae</taxon>
        <taxon>Pentapetalae</taxon>
        <taxon>rosids</taxon>
        <taxon>fabids</taxon>
        <taxon>Malpighiales</taxon>
        <taxon>Erythroxylaceae</taxon>
        <taxon>Erythroxylum</taxon>
    </lineage>
</organism>
<protein>
    <recommendedName>
        <fullName evidence="1">TAF1C beta-propeller domain-containing protein</fullName>
    </recommendedName>
</protein>
<dbReference type="PANTHER" id="PTHR15319:SF1">
    <property type="entry name" value="TATA BOX-BINDING PROTEIN-ASSOCIATED FACTOR RNA POLYMERASE I SUBUNIT C"/>
    <property type="match status" value="1"/>
</dbReference>
<dbReference type="GO" id="GO:0001164">
    <property type="term" value="F:RNA polymerase I core promoter sequence-specific DNA binding"/>
    <property type="evidence" value="ECO:0007669"/>
    <property type="project" value="TreeGrafter"/>
</dbReference>
<gene>
    <name evidence="2" type="ORF">K2173_008284</name>
</gene>
<dbReference type="Proteomes" id="UP001159364">
    <property type="component" value="Linkage Group LG01"/>
</dbReference>
<dbReference type="PANTHER" id="PTHR15319">
    <property type="entry name" value="TATA BOX-BINDING PROTEIN ASSOCIATED FACTOR RNA POLYMERASE I SUBUNIT C"/>
    <property type="match status" value="1"/>
</dbReference>
<dbReference type="AlphaFoldDB" id="A0AAV8U4P6"/>
<proteinExistence type="predicted"/>
<feature type="domain" description="TAF1C beta-propeller" evidence="1">
    <location>
        <begin position="220"/>
        <end position="306"/>
    </location>
</feature>